<comment type="caution">
    <text evidence="1">The sequence shown here is derived from an EMBL/GenBank/DDBJ whole genome shotgun (WGS) entry which is preliminary data.</text>
</comment>
<proteinExistence type="predicted"/>
<dbReference type="RefSeq" id="WP_192568825.1">
    <property type="nucleotide sequence ID" value="NZ_JACZEP010000017.1"/>
</dbReference>
<protein>
    <submittedName>
        <fullName evidence="1">Uncharacterized protein</fullName>
    </submittedName>
</protein>
<evidence type="ECO:0000313" key="2">
    <source>
        <dbReference type="Proteomes" id="UP000598227"/>
    </source>
</evidence>
<dbReference type="EMBL" id="JACZEP010000017">
    <property type="protein sequence ID" value="MBE1208152.1"/>
    <property type="molecule type" value="Genomic_DNA"/>
</dbReference>
<sequence>MTAAPEMTPRLSDQQLHELADDAFTILNWAKRQRFNKDRQVEELIRTFEVRLGYRAPVIGEAKP</sequence>
<keyword evidence="2" id="KW-1185">Reference proteome</keyword>
<name>A0ABR9GWU3_9HYPH</name>
<reference evidence="1 2" key="1">
    <citation type="submission" date="2020-09" db="EMBL/GenBank/DDBJ databases">
        <title>Draft Genome Sequence of Aminobacter carboxidus type strain DSM 1086, a soil Gram-negative carboxydobacterium.</title>
        <authorList>
            <person name="Turrini P."/>
            <person name="Tescari M."/>
            <person name="Artuso I."/>
            <person name="Lugli G.A."/>
            <person name="Frangipani E."/>
            <person name="Ventura M."/>
            <person name="Visca P."/>
        </authorList>
    </citation>
    <scope>NUCLEOTIDE SEQUENCE [LARGE SCALE GENOMIC DNA]</scope>
    <source>
        <strain evidence="1 2">DSM 1086</strain>
    </source>
</reference>
<dbReference type="Proteomes" id="UP000598227">
    <property type="component" value="Unassembled WGS sequence"/>
</dbReference>
<organism evidence="1 2">
    <name type="scientific">Aminobacter carboxidus</name>
    <dbReference type="NCBI Taxonomy" id="376165"/>
    <lineage>
        <taxon>Bacteria</taxon>
        <taxon>Pseudomonadati</taxon>
        <taxon>Pseudomonadota</taxon>
        <taxon>Alphaproteobacteria</taxon>
        <taxon>Hyphomicrobiales</taxon>
        <taxon>Phyllobacteriaceae</taxon>
        <taxon>Aminobacter</taxon>
    </lineage>
</organism>
<accession>A0ABR9GWU3</accession>
<gene>
    <name evidence="1" type="ORF">IHE39_28055</name>
</gene>
<evidence type="ECO:0000313" key="1">
    <source>
        <dbReference type="EMBL" id="MBE1208152.1"/>
    </source>
</evidence>